<feature type="compositionally biased region" description="Polar residues" evidence="1">
    <location>
        <begin position="796"/>
        <end position="814"/>
    </location>
</feature>
<proteinExistence type="predicted"/>
<dbReference type="Gene3D" id="3.40.50.12230">
    <property type="match status" value="1"/>
</dbReference>
<dbReference type="PANTHER" id="PTHR43388:SF1">
    <property type="entry name" value="HYDROGENASE MATURATION FACTOR HOXX"/>
    <property type="match status" value="1"/>
</dbReference>
<feature type="compositionally biased region" description="Low complexity" evidence="1">
    <location>
        <begin position="846"/>
        <end position="861"/>
    </location>
</feature>
<feature type="compositionally biased region" description="Basic and acidic residues" evidence="1">
    <location>
        <begin position="901"/>
        <end position="912"/>
    </location>
</feature>
<dbReference type="Proteomes" id="UP000322225">
    <property type="component" value="Chromosome 8"/>
</dbReference>
<evidence type="ECO:0000313" key="2">
    <source>
        <dbReference type="EMBL" id="WWD20047.1"/>
    </source>
</evidence>
<dbReference type="InterPro" id="IPR047180">
    <property type="entry name" value="HoxX-like"/>
</dbReference>
<dbReference type="InterPro" id="IPR001753">
    <property type="entry name" value="Enoyl-CoA_hydra/iso"/>
</dbReference>
<protein>
    <submittedName>
        <fullName evidence="2">Uncharacterized protein</fullName>
    </submittedName>
</protein>
<dbReference type="RefSeq" id="XP_031857188.1">
    <property type="nucleotide sequence ID" value="XM_032008531.1"/>
</dbReference>
<dbReference type="PANTHER" id="PTHR43388">
    <property type="entry name" value="HYDROGENASE MATURATION FACTOR HOXX"/>
    <property type="match status" value="1"/>
</dbReference>
<dbReference type="AlphaFoldDB" id="A0A5M6BQJ7"/>
<feature type="region of interest" description="Disordered" evidence="1">
    <location>
        <begin position="781"/>
        <end position="995"/>
    </location>
</feature>
<dbReference type="GeneID" id="43592703"/>
<dbReference type="KEGG" id="ksn:43592703"/>
<feature type="compositionally biased region" description="Basic residues" evidence="1">
    <location>
        <begin position="913"/>
        <end position="923"/>
    </location>
</feature>
<accession>A0A5M6BQJ7</accession>
<organism evidence="2 3">
    <name type="scientific">Kwoniella shandongensis</name>
    <dbReference type="NCBI Taxonomy" id="1734106"/>
    <lineage>
        <taxon>Eukaryota</taxon>
        <taxon>Fungi</taxon>
        <taxon>Dikarya</taxon>
        <taxon>Basidiomycota</taxon>
        <taxon>Agaricomycotina</taxon>
        <taxon>Tremellomycetes</taxon>
        <taxon>Tremellales</taxon>
        <taxon>Cryptococcaceae</taxon>
        <taxon>Kwoniella</taxon>
    </lineage>
</organism>
<dbReference type="EMBL" id="CP144058">
    <property type="protein sequence ID" value="WWD20047.1"/>
    <property type="molecule type" value="Genomic_DNA"/>
</dbReference>
<dbReference type="InterPro" id="IPR029045">
    <property type="entry name" value="ClpP/crotonase-like_dom_sf"/>
</dbReference>
<dbReference type="Pfam" id="PF00378">
    <property type="entry name" value="ECH_1"/>
    <property type="match status" value="1"/>
</dbReference>
<feature type="compositionally biased region" description="Basic and acidic residues" evidence="1">
    <location>
        <begin position="870"/>
        <end position="890"/>
    </location>
</feature>
<name>A0A5M6BQJ7_9TREE</name>
<dbReference type="OrthoDB" id="5126881at2759"/>
<gene>
    <name evidence="2" type="ORF">CI109_104520</name>
</gene>
<keyword evidence="3" id="KW-1185">Reference proteome</keyword>
<feature type="compositionally biased region" description="Low complexity" evidence="1">
    <location>
        <begin position="815"/>
        <end position="825"/>
    </location>
</feature>
<reference evidence="2" key="1">
    <citation type="submission" date="2017-08" db="EMBL/GenBank/DDBJ databases">
        <authorList>
            <person name="Cuomo C."/>
            <person name="Billmyre B."/>
            <person name="Heitman J."/>
        </authorList>
    </citation>
    <scope>NUCLEOTIDE SEQUENCE</scope>
    <source>
        <strain evidence="2">CBS 12478</strain>
    </source>
</reference>
<reference evidence="2" key="2">
    <citation type="submission" date="2024-01" db="EMBL/GenBank/DDBJ databases">
        <title>Comparative genomics of Cryptococcus and Kwoniella reveals pathogenesis evolution and contrasting modes of karyotype evolution via chromosome fusion or intercentromeric recombination.</title>
        <authorList>
            <person name="Coelho M.A."/>
            <person name="David-Palma M."/>
            <person name="Shea T."/>
            <person name="Bowers K."/>
            <person name="McGinley-Smith S."/>
            <person name="Mohammad A.W."/>
            <person name="Gnirke A."/>
            <person name="Yurkov A.M."/>
            <person name="Nowrousian M."/>
            <person name="Sun S."/>
            <person name="Cuomo C.A."/>
            <person name="Heitman J."/>
        </authorList>
    </citation>
    <scope>NUCLEOTIDE SEQUENCE</scope>
    <source>
        <strain evidence="2">CBS 12478</strain>
    </source>
</reference>
<feature type="compositionally biased region" description="Low complexity" evidence="1">
    <location>
        <begin position="924"/>
        <end position="933"/>
    </location>
</feature>
<dbReference type="SUPFAM" id="SSF52096">
    <property type="entry name" value="ClpP/crotonase"/>
    <property type="match status" value="1"/>
</dbReference>
<evidence type="ECO:0000256" key="1">
    <source>
        <dbReference type="SAM" id="MobiDB-lite"/>
    </source>
</evidence>
<dbReference type="SUPFAM" id="SSF53328">
    <property type="entry name" value="Formyltransferase"/>
    <property type="match status" value="1"/>
</dbReference>
<dbReference type="Gene3D" id="3.90.226.10">
    <property type="entry name" value="2-enoyl-CoA Hydratase, Chain A, domain 1"/>
    <property type="match status" value="1"/>
</dbReference>
<evidence type="ECO:0000313" key="3">
    <source>
        <dbReference type="Proteomes" id="UP000322225"/>
    </source>
</evidence>
<dbReference type="InterPro" id="IPR036477">
    <property type="entry name" value="Formyl_transf_N_sf"/>
</dbReference>
<sequence length="1022" mass="111694">MSTSSISPPLGPLSSLPPHLVGLKNLRILLLVTSINSFTQRVISYLDYLGFEQVSVQLATSDEKMVEAAEGWQADLVLCPFLTKKLPESIYSKWITLVVHPGPPGDAGPSSLDWVLLGDDGSTADSSLALTNLLTKSTSDSPLTQRSHWGTICFQANEELDGGAVWAWEQYALPPIGTITKAGLYQGYHSSAAMSAVIHALCRVYEQTVGAGLPKEQWLKATPKEEWSTKCVSLGEPFLGGKNNDRPLLQSTKRRPDWNVHTAEDILRILNASDSQPGAMLNPLTTNAKSSLFAYGAHLHIDASTVPTELYTSRGWEIYSAIPDGTILATRDGAIFIKTRQATEASTAGVWITHGRVPRGKDKPIDPKIPMVEAIKAGGHGAILDGVKEWAQGGWEERKGEWQEVFVRSIEENGEIAQLVYWNFYNGAFTTENCKTLLKALRWATREKRGDVKLLALMGGNYFSNGIALNTIEHASSPGLETWNNINAIDDIVSFLVGDTHEEVPEFLKGTTPLCQRGISTVACVRGNAAAGGVALAAACDVVIAGRGVVLNPSYRGMGLHGSELHSYSYLKRCGPKHAATLLRAMKPLNSDIAQSYGLVDAQVGQSSQTQTETEPLFIESLRAILKGTTSDLASFRCAPWVARHPALKVVRHDRPLVQFMCENKSLTYQHRDFPPLFHYRNEELSQMLLDSFHPVRSERYHSRRYKFIRKIKADSTPARYMLHGNAKPDPEDLPEFDDAPGWTRGEEWKWAGLPTPESLQTSEKTRINMWYREETPIAAAAPATAEHKEIPMETAPTNGTADESVPQLMSRNGSASSSSETSESGLPQTPGLSKNLGIFENMKRSLSSEGKSKSQSSESGPRVLSGDDFGLKEGPREVKVGRTSPERRLSVFSKTTIKAGDVDEVKKESKFKQLKNKVKSAFRSKSSTSPTSKTRDLPPTTNGDVNVTPKRATTALPPSTEALSPKSSPVKVVENGTAKQTAPAPAPLGKGERETEWPCLVTGGEEWEEQRKANGPPHVEV</sequence>